<gene>
    <name evidence="4" type="ORF">D910_04599</name>
    <name evidence="3" type="ORF">YQE_11643</name>
</gene>
<evidence type="ECO:0000313" key="3">
    <source>
        <dbReference type="EMBL" id="ENN71720.1"/>
    </source>
</evidence>
<feature type="region of interest" description="Disordered" evidence="1">
    <location>
        <begin position="36"/>
        <end position="109"/>
    </location>
</feature>
<evidence type="ECO:0000313" key="5">
    <source>
        <dbReference type="Proteomes" id="UP000030742"/>
    </source>
</evidence>
<dbReference type="HOGENOM" id="CLU_2186605_0_0_1"/>
<feature type="compositionally biased region" description="Polar residues" evidence="1">
    <location>
        <begin position="38"/>
        <end position="49"/>
    </location>
</feature>
<organism evidence="3">
    <name type="scientific">Dendroctonus ponderosae</name>
    <name type="common">Mountain pine beetle</name>
    <dbReference type="NCBI Taxonomy" id="77166"/>
    <lineage>
        <taxon>Eukaryota</taxon>
        <taxon>Metazoa</taxon>
        <taxon>Ecdysozoa</taxon>
        <taxon>Arthropoda</taxon>
        <taxon>Hexapoda</taxon>
        <taxon>Insecta</taxon>
        <taxon>Pterygota</taxon>
        <taxon>Neoptera</taxon>
        <taxon>Endopterygota</taxon>
        <taxon>Coleoptera</taxon>
        <taxon>Polyphaga</taxon>
        <taxon>Cucujiformia</taxon>
        <taxon>Curculionidae</taxon>
        <taxon>Scolytinae</taxon>
        <taxon>Dendroctonus</taxon>
    </lineage>
</organism>
<sequence length="109" mass="12532">MKLYLVIFMVSVMWGFASLQPLEVRPETLVRLRRFTDRNQYNGPNNPQQKKPEWEVKPELSRDQRGNTKGQVTVENHGPNHDVEAGWGQNLGGPDKHSGTWHVGGNVRW</sequence>
<evidence type="ECO:0008006" key="6">
    <source>
        <dbReference type="Google" id="ProtNLM"/>
    </source>
</evidence>
<feature type="compositionally biased region" description="Basic and acidic residues" evidence="1">
    <location>
        <begin position="50"/>
        <end position="66"/>
    </location>
</feature>
<proteinExistence type="predicted"/>
<evidence type="ECO:0000256" key="1">
    <source>
        <dbReference type="SAM" id="MobiDB-lite"/>
    </source>
</evidence>
<feature type="chain" id="PRO_5009707619" description="Attacin C-terminal domain-containing protein" evidence="2">
    <location>
        <begin position="20"/>
        <end position="109"/>
    </location>
</feature>
<feature type="non-terminal residue" evidence="3">
    <location>
        <position position="1"/>
    </location>
</feature>
<evidence type="ECO:0000256" key="2">
    <source>
        <dbReference type="SAM" id="SignalP"/>
    </source>
</evidence>
<evidence type="ECO:0000313" key="4">
    <source>
        <dbReference type="EMBL" id="ERL87200.1"/>
    </source>
</evidence>
<reference evidence="3 5" key="1">
    <citation type="journal article" date="2013" name="Genome Biol.">
        <title>Draft genome of the mountain pine beetle, Dendroctonus ponderosae Hopkins, a major forest pest.</title>
        <authorList>
            <person name="Keeling C.I."/>
            <person name="Yuen M.M."/>
            <person name="Liao N.Y."/>
            <person name="Docking T.R."/>
            <person name="Chan S.K."/>
            <person name="Taylor G.A."/>
            <person name="Palmquist D.L."/>
            <person name="Jackman S.D."/>
            <person name="Nguyen A."/>
            <person name="Li M."/>
            <person name="Henderson H."/>
            <person name="Janes J.K."/>
            <person name="Zhao Y."/>
            <person name="Pandoh P."/>
            <person name="Moore R."/>
            <person name="Sperling F.A."/>
            <person name="Huber D.P."/>
            <person name="Birol I."/>
            <person name="Jones S.J."/>
            <person name="Bohlmann J."/>
        </authorList>
    </citation>
    <scope>NUCLEOTIDE SEQUENCE</scope>
</reference>
<dbReference type="Proteomes" id="UP000030742">
    <property type="component" value="Unassembled WGS sequence"/>
</dbReference>
<protein>
    <recommendedName>
        <fullName evidence="6">Attacin C-terminal domain-containing protein</fullName>
    </recommendedName>
</protein>
<dbReference type="EMBL" id="KB631924">
    <property type="protein sequence ID" value="ERL87200.1"/>
    <property type="molecule type" value="Genomic_DNA"/>
</dbReference>
<keyword evidence="2" id="KW-0732">Signal</keyword>
<feature type="signal peptide" evidence="2">
    <location>
        <begin position="1"/>
        <end position="19"/>
    </location>
</feature>
<dbReference type="AlphaFoldDB" id="N6TR50"/>
<name>N6TR50_DENPD</name>
<accession>N6TR50</accession>
<dbReference type="EMBL" id="KB741259">
    <property type="protein sequence ID" value="ENN71720.1"/>
    <property type="molecule type" value="Genomic_DNA"/>
</dbReference>